<keyword evidence="8" id="KW-1185">Reference proteome</keyword>
<reference evidence="7" key="3">
    <citation type="submission" date="2015-06" db="UniProtKB">
        <authorList>
            <consortium name="EnsemblMetazoa"/>
        </authorList>
    </citation>
    <scope>IDENTIFICATION</scope>
</reference>
<dbReference type="PANTHER" id="PTHR10057">
    <property type="entry name" value="PERIPHERAL-TYPE BENZODIAZEPINE RECEPTOR"/>
    <property type="match status" value="1"/>
</dbReference>
<evidence type="ECO:0000256" key="2">
    <source>
        <dbReference type="ARBA" id="ARBA00007524"/>
    </source>
</evidence>
<dbReference type="EnsemblMetazoa" id="CapteT155053">
    <property type="protein sequence ID" value="CapteP155053"/>
    <property type="gene ID" value="CapteG155053"/>
</dbReference>
<dbReference type="Pfam" id="PF03073">
    <property type="entry name" value="TspO_MBR"/>
    <property type="match status" value="1"/>
</dbReference>
<evidence type="ECO:0000313" key="8">
    <source>
        <dbReference type="Proteomes" id="UP000014760"/>
    </source>
</evidence>
<name>X1Z7A2_CAPTE</name>
<reference evidence="8" key="2">
    <citation type="journal article" date="2013" name="Nature">
        <title>Insights into bilaterian evolution from three spiralian genomes.</title>
        <authorList>
            <person name="Simakov O."/>
            <person name="Marletaz F."/>
            <person name="Cho S.J."/>
            <person name="Edsinger-Gonzales E."/>
            <person name="Havlak P."/>
            <person name="Hellsten U."/>
            <person name="Kuo D.H."/>
            <person name="Larsson T."/>
            <person name="Lv J."/>
            <person name="Arendt D."/>
            <person name="Savage R."/>
            <person name="Osoegawa K."/>
            <person name="de Jong P."/>
            <person name="Grimwood J."/>
            <person name="Chapman J.A."/>
            <person name="Shapiro H."/>
            <person name="Aerts A."/>
            <person name="Otillar R.P."/>
            <person name="Terry A.Y."/>
            <person name="Boore J.L."/>
            <person name="Grigoriev I.V."/>
            <person name="Lindberg D.R."/>
            <person name="Seaver E.C."/>
            <person name="Weisblat D.A."/>
            <person name="Putnam N.H."/>
            <person name="Rokhsar D.S."/>
        </authorList>
    </citation>
    <scope>NUCLEOTIDE SEQUENCE</scope>
    <source>
        <strain evidence="8">I ESC-2004</strain>
    </source>
</reference>
<dbReference type="CDD" id="cd15904">
    <property type="entry name" value="TSPO_MBR"/>
    <property type="match status" value="1"/>
</dbReference>
<keyword evidence="4 6" id="KW-1133">Transmembrane helix</keyword>
<feature type="transmembrane region" description="Helical" evidence="6">
    <location>
        <begin position="47"/>
        <end position="67"/>
    </location>
</feature>
<keyword evidence="3 6" id="KW-0812">Transmembrane</keyword>
<dbReference type="OrthoDB" id="8841220at2759"/>
<protein>
    <recommendedName>
        <fullName evidence="9">TspO/MBR-related protein</fullName>
    </recommendedName>
</protein>
<keyword evidence="5 6" id="KW-0472">Membrane</keyword>
<feature type="transmembrane region" description="Helical" evidence="6">
    <location>
        <begin position="79"/>
        <end position="98"/>
    </location>
</feature>
<organism evidence="7 8">
    <name type="scientific">Capitella teleta</name>
    <name type="common">Polychaete worm</name>
    <dbReference type="NCBI Taxonomy" id="283909"/>
    <lineage>
        <taxon>Eukaryota</taxon>
        <taxon>Metazoa</taxon>
        <taxon>Spiralia</taxon>
        <taxon>Lophotrochozoa</taxon>
        <taxon>Annelida</taxon>
        <taxon>Polychaeta</taxon>
        <taxon>Sedentaria</taxon>
        <taxon>Scolecida</taxon>
        <taxon>Capitellidae</taxon>
        <taxon>Capitella</taxon>
    </lineage>
</organism>
<dbReference type="AlphaFoldDB" id="X1Z7A2"/>
<proteinExistence type="inferred from homology"/>
<dbReference type="HOGENOM" id="CLU_091805_2_1_1"/>
<feature type="transmembrane region" description="Helical" evidence="6">
    <location>
        <begin position="133"/>
        <end position="155"/>
    </location>
</feature>
<evidence type="ECO:0000256" key="6">
    <source>
        <dbReference type="SAM" id="Phobius"/>
    </source>
</evidence>
<feature type="transmembrane region" description="Helical" evidence="6">
    <location>
        <begin position="104"/>
        <end position="126"/>
    </location>
</feature>
<evidence type="ECO:0000256" key="1">
    <source>
        <dbReference type="ARBA" id="ARBA00004141"/>
    </source>
</evidence>
<dbReference type="InterPro" id="IPR038330">
    <property type="entry name" value="TspO/MBR-related_sf"/>
</dbReference>
<evidence type="ECO:0000313" key="7">
    <source>
        <dbReference type="EnsemblMetazoa" id="CapteP155053"/>
    </source>
</evidence>
<dbReference type="PIRSF" id="PIRSF005859">
    <property type="entry name" value="PBR"/>
    <property type="match status" value="1"/>
</dbReference>
<reference evidence="8" key="1">
    <citation type="submission" date="2012-12" db="EMBL/GenBank/DDBJ databases">
        <authorList>
            <person name="Hellsten U."/>
            <person name="Grimwood J."/>
            <person name="Chapman J.A."/>
            <person name="Shapiro H."/>
            <person name="Aerts A."/>
            <person name="Otillar R.P."/>
            <person name="Terry A.Y."/>
            <person name="Boore J.L."/>
            <person name="Simakov O."/>
            <person name="Marletaz F."/>
            <person name="Cho S.-J."/>
            <person name="Edsinger-Gonzales E."/>
            <person name="Havlak P."/>
            <person name="Kuo D.-H."/>
            <person name="Larsson T."/>
            <person name="Lv J."/>
            <person name="Arendt D."/>
            <person name="Savage R."/>
            <person name="Osoegawa K."/>
            <person name="de Jong P."/>
            <person name="Lindberg D.R."/>
            <person name="Seaver E.C."/>
            <person name="Weisblat D.A."/>
            <person name="Putnam N.H."/>
            <person name="Grigoriev I.V."/>
            <person name="Rokhsar D.S."/>
        </authorList>
    </citation>
    <scope>NUCLEOTIDE SEQUENCE</scope>
    <source>
        <strain evidence="8">I ESC-2004</strain>
    </source>
</reference>
<dbReference type="Proteomes" id="UP000014760">
    <property type="component" value="Unassembled WGS sequence"/>
</dbReference>
<dbReference type="GO" id="GO:0033013">
    <property type="term" value="P:tetrapyrrole metabolic process"/>
    <property type="evidence" value="ECO:0007669"/>
    <property type="project" value="UniProtKB-ARBA"/>
</dbReference>
<dbReference type="EMBL" id="AMQN01000156">
    <property type="status" value="NOT_ANNOTATED_CDS"/>
    <property type="molecule type" value="Genomic_DNA"/>
</dbReference>
<comment type="similarity">
    <text evidence="2">Belongs to the TspO/BZRP family.</text>
</comment>
<dbReference type="InterPro" id="IPR004307">
    <property type="entry name" value="TspO_MBR"/>
</dbReference>
<dbReference type="GO" id="GO:0005741">
    <property type="term" value="C:mitochondrial outer membrane"/>
    <property type="evidence" value="ECO:0007669"/>
    <property type="project" value="TreeGrafter"/>
</dbReference>
<dbReference type="Gene3D" id="1.20.1260.100">
    <property type="entry name" value="TspO/MBR protein"/>
    <property type="match status" value="1"/>
</dbReference>
<evidence type="ECO:0000256" key="3">
    <source>
        <dbReference type="ARBA" id="ARBA00022692"/>
    </source>
</evidence>
<sequence length="169" mass="18714">MDYVKPTAMTILPHLGGIMGAVITRKNMKPWYDTELVKPSWNPPKQVFGPMWTALYTGMGYASYLVYRDGGGFEGDAKTALSLYGAQLALNWAWSPIFFGAHRIGLGALTLGAMWGTAAVTTRYFFPINSTAGYLMVPYMAWLTLAGALNIWIYLNNPKPKDSSDKKDE</sequence>
<accession>X1Z7A2</accession>
<evidence type="ECO:0000256" key="5">
    <source>
        <dbReference type="ARBA" id="ARBA00023136"/>
    </source>
</evidence>
<comment type="subcellular location">
    <subcellularLocation>
        <location evidence="1">Membrane</location>
        <topology evidence="1">Multi-pass membrane protein</topology>
    </subcellularLocation>
</comment>
<dbReference type="OMA" id="WSWLFFG"/>
<evidence type="ECO:0000256" key="4">
    <source>
        <dbReference type="ARBA" id="ARBA00022989"/>
    </source>
</evidence>
<evidence type="ECO:0008006" key="9">
    <source>
        <dbReference type="Google" id="ProtNLM"/>
    </source>
</evidence>
<dbReference type="PANTHER" id="PTHR10057:SF0">
    <property type="entry name" value="TRANSLOCATOR PROTEIN"/>
    <property type="match status" value="1"/>
</dbReference>
<dbReference type="FunFam" id="1.20.1260.100:FF:000001">
    <property type="entry name" value="translocator protein 2"/>
    <property type="match status" value="1"/>
</dbReference>